<dbReference type="InterPro" id="IPR015927">
    <property type="entry name" value="Peptidase_S24_S26A/B/C"/>
</dbReference>
<evidence type="ECO:0000313" key="3">
    <source>
        <dbReference type="Proteomes" id="UP000178076"/>
    </source>
</evidence>
<proteinExistence type="predicted"/>
<evidence type="ECO:0000313" key="2">
    <source>
        <dbReference type="EMBL" id="OGK37931.1"/>
    </source>
</evidence>
<dbReference type="Pfam" id="PF00717">
    <property type="entry name" value="Peptidase_S24"/>
    <property type="match status" value="1"/>
</dbReference>
<organism evidence="2 3">
    <name type="scientific">Candidatus Roizmanbacteria bacterium RIFCSPHIGHO2_12_FULL_42_10</name>
    <dbReference type="NCBI Taxonomy" id="1802053"/>
    <lineage>
        <taxon>Bacteria</taxon>
        <taxon>Candidatus Roizmaniibacteriota</taxon>
    </lineage>
</organism>
<reference evidence="2 3" key="1">
    <citation type="journal article" date="2016" name="Nat. Commun.">
        <title>Thousands of microbial genomes shed light on interconnected biogeochemical processes in an aquifer system.</title>
        <authorList>
            <person name="Anantharaman K."/>
            <person name="Brown C.T."/>
            <person name="Hug L.A."/>
            <person name="Sharon I."/>
            <person name="Castelle C.J."/>
            <person name="Probst A.J."/>
            <person name="Thomas B.C."/>
            <person name="Singh A."/>
            <person name="Wilkins M.J."/>
            <person name="Karaoz U."/>
            <person name="Brodie E.L."/>
            <person name="Williams K.H."/>
            <person name="Hubbard S.S."/>
            <person name="Banfield J.F."/>
        </authorList>
    </citation>
    <scope>NUCLEOTIDE SEQUENCE [LARGE SCALE GENOMIC DNA]</scope>
</reference>
<gene>
    <name evidence="2" type="ORF">A3F32_02090</name>
</gene>
<dbReference type="CDD" id="cd06529">
    <property type="entry name" value="S24_LexA-like"/>
    <property type="match status" value="1"/>
</dbReference>
<sequence length="209" mass="22980">HHVSSQAKILEAAKTHDVLTIGLRPLGKIIGEKSPQVVKHHLMQLQKKGLLVSLTGEEMLQSLKYSAKQQPSFIKIPILGNANCGEATYLADERVEGYITISETLLEKTHDIFALIAMGDSMNKADIGGDNIEEGDYIIIDASYRVPRPGDYVLSIIEGCANIKKFSRTKDDNVALLSESSVKYAPIYISEVDQFLINGKALQIIKAIN</sequence>
<evidence type="ECO:0000259" key="1">
    <source>
        <dbReference type="Pfam" id="PF00717"/>
    </source>
</evidence>
<feature type="domain" description="Peptidase S24/S26A/S26B/S26C" evidence="1">
    <location>
        <begin position="77"/>
        <end position="201"/>
    </location>
</feature>
<name>A0A1F7I3J5_9BACT</name>
<dbReference type="SUPFAM" id="SSF51306">
    <property type="entry name" value="LexA/Signal peptidase"/>
    <property type="match status" value="1"/>
</dbReference>
<dbReference type="InterPro" id="IPR036286">
    <property type="entry name" value="LexA/Signal_pep-like_sf"/>
</dbReference>
<dbReference type="EMBL" id="MGAD01000034">
    <property type="protein sequence ID" value="OGK37931.1"/>
    <property type="molecule type" value="Genomic_DNA"/>
</dbReference>
<dbReference type="PANTHER" id="PTHR33516">
    <property type="entry name" value="LEXA REPRESSOR"/>
    <property type="match status" value="1"/>
</dbReference>
<feature type="non-terminal residue" evidence="2">
    <location>
        <position position="1"/>
    </location>
</feature>
<dbReference type="Gene3D" id="2.10.109.10">
    <property type="entry name" value="Umud Fragment, subunit A"/>
    <property type="match status" value="1"/>
</dbReference>
<dbReference type="InterPro" id="IPR050077">
    <property type="entry name" value="LexA_repressor"/>
</dbReference>
<accession>A0A1F7I3J5</accession>
<dbReference type="PANTHER" id="PTHR33516:SF2">
    <property type="entry name" value="LEXA REPRESSOR-RELATED"/>
    <property type="match status" value="1"/>
</dbReference>
<comment type="caution">
    <text evidence="2">The sequence shown here is derived from an EMBL/GenBank/DDBJ whole genome shotgun (WGS) entry which is preliminary data.</text>
</comment>
<dbReference type="AlphaFoldDB" id="A0A1F7I3J5"/>
<dbReference type="InterPro" id="IPR039418">
    <property type="entry name" value="LexA-like"/>
</dbReference>
<dbReference type="Proteomes" id="UP000178076">
    <property type="component" value="Unassembled WGS sequence"/>
</dbReference>
<protein>
    <recommendedName>
        <fullName evidence="1">Peptidase S24/S26A/S26B/S26C domain-containing protein</fullName>
    </recommendedName>
</protein>